<keyword evidence="2" id="KW-1133">Transmembrane helix</keyword>
<evidence type="ECO:0000256" key="2">
    <source>
        <dbReference type="SAM" id="Phobius"/>
    </source>
</evidence>
<protein>
    <submittedName>
        <fullName evidence="3">Uncharacterized protein</fullName>
    </submittedName>
</protein>
<dbReference type="KEGG" id="mym:A176_007309"/>
<dbReference type="STRING" id="1297742.A176_007309"/>
<name>A0A0H4XPU4_9BACT</name>
<reference evidence="3 4" key="1">
    <citation type="journal article" date="2016" name="PLoS ONE">
        <title>Complete Genome Sequence and Comparative Genomics of a Novel Myxobacterium Myxococcus hansupus.</title>
        <authorList>
            <person name="Sharma G."/>
            <person name="Narwani T."/>
            <person name="Subramanian S."/>
        </authorList>
    </citation>
    <scope>NUCLEOTIDE SEQUENCE [LARGE SCALE GENOMIC DNA]</scope>
    <source>
        <strain evidence="4">mixupus</strain>
    </source>
</reference>
<keyword evidence="2" id="KW-0472">Membrane</keyword>
<evidence type="ECO:0000313" key="3">
    <source>
        <dbReference type="EMBL" id="AKQ70397.1"/>
    </source>
</evidence>
<dbReference type="AlphaFoldDB" id="A0A0H4XPU4"/>
<dbReference type="PATRIC" id="fig|1297742.4.peg.7438"/>
<gene>
    <name evidence="3" type="ORF">A176_007309</name>
</gene>
<dbReference type="EMBL" id="CP012109">
    <property type="protein sequence ID" value="AKQ70397.1"/>
    <property type="molecule type" value="Genomic_DNA"/>
</dbReference>
<keyword evidence="4" id="KW-1185">Reference proteome</keyword>
<organism evidence="3 4">
    <name type="scientific">Pseudomyxococcus hansupus</name>
    <dbReference type="NCBI Taxonomy" id="1297742"/>
    <lineage>
        <taxon>Bacteria</taxon>
        <taxon>Pseudomonadati</taxon>
        <taxon>Myxococcota</taxon>
        <taxon>Myxococcia</taxon>
        <taxon>Myxococcales</taxon>
        <taxon>Cystobacterineae</taxon>
        <taxon>Myxococcaceae</taxon>
        <taxon>Pseudomyxococcus</taxon>
    </lineage>
</organism>
<feature type="region of interest" description="Disordered" evidence="1">
    <location>
        <begin position="61"/>
        <end position="83"/>
    </location>
</feature>
<proteinExistence type="predicted"/>
<evidence type="ECO:0000313" key="4">
    <source>
        <dbReference type="Proteomes" id="UP000009026"/>
    </source>
</evidence>
<dbReference type="Proteomes" id="UP000009026">
    <property type="component" value="Chromosome"/>
</dbReference>
<feature type="transmembrane region" description="Helical" evidence="2">
    <location>
        <begin position="12"/>
        <end position="33"/>
    </location>
</feature>
<accession>A0A0H4XPU4</accession>
<keyword evidence="2" id="KW-0812">Transmembrane</keyword>
<feature type="compositionally biased region" description="Low complexity" evidence="1">
    <location>
        <begin position="68"/>
        <end position="83"/>
    </location>
</feature>
<dbReference type="RefSeq" id="WP_002634009.1">
    <property type="nucleotide sequence ID" value="NZ_CP012109.1"/>
</dbReference>
<evidence type="ECO:0000256" key="1">
    <source>
        <dbReference type="SAM" id="MobiDB-lite"/>
    </source>
</evidence>
<sequence>MSSQKRKVLGPVTVVIAVIGLAVIVLTGAATFFGGTKVGALYRGSADALAGDPIVMTRFDVETPDASTPHAPDAGDAGPPATP</sequence>